<proteinExistence type="predicted"/>
<dbReference type="AlphaFoldDB" id="A0A2L0X3V4"/>
<dbReference type="EMBL" id="CP037901">
    <property type="protein sequence ID" value="QBP12184.1"/>
    <property type="molecule type" value="Genomic_DNA"/>
</dbReference>
<dbReference type="Proteomes" id="UP000253772">
    <property type="component" value="Chromosome c2"/>
</dbReference>
<evidence type="ECO:0000313" key="2">
    <source>
        <dbReference type="Proteomes" id="UP000253772"/>
    </source>
</evidence>
<protein>
    <submittedName>
        <fullName evidence="1">Uncharacterized protein</fullName>
    </submittedName>
</protein>
<name>A0A2L0X3V4_9BURK</name>
<gene>
    <name evidence="1" type="ORF">DDF84_020635</name>
</gene>
<sequence length="125" mass="13599">MDDTIEFRTSRPASQTGTESPCPHLLALRGCMRHDGPSLTPGQIDLLIEASVMEEFMFSMGWDPATVVNAGDWPALEDMPYAGGSANPLFGCLAQTYRKQGVEFYVPNTDFFRPLAAGQPGRSQG</sequence>
<organism evidence="1 2">
    <name type="scientific">Cupriavidus metallidurans</name>
    <dbReference type="NCBI Taxonomy" id="119219"/>
    <lineage>
        <taxon>Bacteria</taxon>
        <taxon>Pseudomonadati</taxon>
        <taxon>Pseudomonadota</taxon>
        <taxon>Betaproteobacteria</taxon>
        <taxon>Burkholderiales</taxon>
        <taxon>Burkholderiaceae</taxon>
        <taxon>Cupriavidus</taxon>
    </lineage>
</organism>
<reference evidence="1 2" key="1">
    <citation type="submission" date="2019-03" db="EMBL/GenBank/DDBJ databases">
        <title>Comparative insights into the high quality Complete genome sequence of highly metal resistant Cupriavidus metallidurans strain BS1 isolated from a gold-copper mine.</title>
        <authorList>
            <person name="Mazhar H.S."/>
            <person name="Rensing C."/>
        </authorList>
    </citation>
    <scope>NUCLEOTIDE SEQUENCE [LARGE SCALE GENOMIC DNA]</scope>
    <source>
        <strain evidence="1 2">BS1</strain>
    </source>
</reference>
<dbReference type="RefSeq" id="WP_017511040.1">
    <property type="nucleotide sequence ID" value="NZ_CP026544.1"/>
</dbReference>
<dbReference type="OrthoDB" id="9924813at2"/>
<accession>A0A2L0X3V4</accession>
<evidence type="ECO:0000313" key="1">
    <source>
        <dbReference type="EMBL" id="QBP12184.1"/>
    </source>
</evidence>